<protein>
    <submittedName>
        <fullName evidence="1">Uncharacterized protein</fullName>
    </submittedName>
</protein>
<accession>A0ACB5RGZ6</accession>
<sequence>MEITYSNTYEDLIDMYKFRYLNDKSNKKSLTFGKILTLLIIMLSSFIIALLIFESSVYVYYISICISIFCVLFAYKSNFNFYKLRANHNISNILKQLDYSNLLNPITLTLTEESIKKERNGSIDIITWNHVQVIENYKNKIYLRFKNNDEVIIPEDTFKDKGETKLFLEFINSHVITAS</sequence>
<organism evidence="1 2">
    <name type="scientific">Inconstantimicrobium mannanitabidum</name>
    <dbReference type="NCBI Taxonomy" id="1604901"/>
    <lineage>
        <taxon>Bacteria</taxon>
        <taxon>Bacillati</taxon>
        <taxon>Bacillota</taxon>
        <taxon>Clostridia</taxon>
        <taxon>Eubacteriales</taxon>
        <taxon>Clostridiaceae</taxon>
        <taxon>Inconstantimicrobium</taxon>
    </lineage>
</organism>
<reference evidence="1" key="1">
    <citation type="journal article" date="2025" name="Int. J. Syst. Evol. Microbiol.">
        <title>Inconstantimicrobium mannanitabidum sp. nov., a novel member of the family Clostridiaceae isolated from anoxic soil under the treatment of reductive soil disinfestation.</title>
        <authorList>
            <person name="Ueki A."/>
            <person name="Tonouchi A."/>
            <person name="Honma S."/>
            <person name="Kaku N."/>
            <person name="Ueki K."/>
        </authorList>
    </citation>
    <scope>NUCLEOTIDE SEQUENCE</scope>
    <source>
        <strain evidence="1">TW13</strain>
    </source>
</reference>
<dbReference type="EMBL" id="BROD01000001">
    <property type="protein sequence ID" value="GKX68347.1"/>
    <property type="molecule type" value="Genomic_DNA"/>
</dbReference>
<evidence type="ECO:0000313" key="2">
    <source>
        <dbReference type="Proteomes" id="UP001058074"/>
    </source>
</evidence>
<comment type="caution">
    <text evidence="1">The sequence shown here is derived from an EMBL/GenBank/DDBJ whole genome shotgun (WGS) entry which is preliminary data.</text>
</comment>
<dbReference type="Proteomes" id="UP001058074">
    <property type="component" value="Unassembled WGS sequence"/>
</dbReference>
<keyword evidence="2" id="KW-1185">Reference proteome</keyword>
<proteinExistence type="predicted"/>
<evidence type="ECO:0000313" key="1">
    <source>
        <dbReference type="EMBL" id="GKX68347.1"/>
    </source>
</evidence>
<name>A0ACB5RGZ6_9CLOT</name>
<gene>
    <name evidence="1" type="ORF">rsdtw13_36050</name>
</gene>